<dbReference type="Pfam" id="PF04410">
    <property type="entry name" value="Gar1"/>
    <property type="match status" value="1"/>
</dbReference>
<keyword evidence="1" id="KW-0690">Ribosome biogenesis</keyword>
<evidence type="ECO:0000313" key="4">
    <source>
        <dbReference type="Proteomes" id="UP001059546"/>
    </source>
</evidence>
<dbReference type="GO" id="GO:0006364">
    <property type="term" value="P:rRNA processing"/>
    <property type="evidence" value="ECO:0007669"/>
    <property type="project" value="UniProtKB-KW"/>
</dbReference>
<dbReference type="GO" id="GO:0001522">
    <property type="term" value="P:pseudouridine synthesis"/>
    <property type="evidence" value="ECO:0007669"/>
    <property type="project" value="InterPro"/>
</dbReference>
<protein>
    <recommendedName>
        <fullName evidence="1">H/ACA ribonucleoprotein complex subunit</fullName>
    </recommendedName>
</protein>
<dbReference type="InterPro" id="IPR038664">
    <property type="entry name" value="Gar1/Naf1_Cbf5-bd_sf"/>
</dbReference>
<evidence type="ECO:0000256" key="2">
    <source>
        <dbReference type="SAM" id="MobiDB-lite"/>
    </source>
</evidence>
<feature type="region of interest" description="Disordered" evidence="2">
    <location>
        <begin position="104"/>
        <end position="171"/>
    </location>
</feature>
<dbReference type="Gene3D" id="2.40.10.230">
    <property type="entry name" value="Probable tRNA pseudouridine synthase domain"/>
    <property type="match status" value="1"/>
</dbReference>
<keyword evidence="1" id="KW-0539">Nucleus</keyword>
<dbReference type="Proteomes" id="UP001059546">
    <property type="component" value="Chromosome I"/>
</dbReference>
<comment type="subcellular location">
    <subcellularLocation>
        <location evidence="1">Nucleus</location>
        <location evidence="1">Nucleolus</location>
    </subcellularLocation>
</comment>
<proteinExistence type="inferred from homology"/>
<dbReference type="AlphaFoldDB" id="A0A9Q9F8U9"/>
<dbReference type="GO" id="GO:0003723">
    <property type="term" value="F:RNA binding"/>
    <property type="evidence" value="ECO:0007669"/>
    <property type="project" value="UniProtKB-KW"/>
</dbReference>
<dbReference type="InterPro" id="IPR007504">
    <property type="entry name" value="H/ACA_rnp_Gar1/Naf1"/>
</dbReference>
<keyword evidence="1" id="KW-0694">RNA-binding</keyword>
<evidence type="ECO:0000313" key="3">
    <source>
        <dbReference type="EMBL" id="UTX42442.1"/>
    </source>
</evidence>
<keyword evidence="1" id="KW-0698">rRNA processing</keyword>
<gene>
    <name evidence="3" type="ORF">GPU96_01g01460</name>
</gene>
<comment type="subunit">
    <text evidence="1">Component of the small nucleolar ribonucleoprotein particles containing H/ACA-type snoRNAs (H/ACA snoRNPs).</text>
</comment>
<comment type="function">
    <text evidence="1">Required for ribosome biogenesis. Part of a complex which catalyzes pseudouridylation of rRNA. This involves the isomerization of uridine such that the ribose is subsequently attached to C5, instead of the normal N1. Pseudouridine ("psi") residues may serve to stabilize the conformation of rRNAs.</text>
</comment>
<dbReference type="GO" id="GO:1990904">
    <property type="term" value="C:ribonucleoprotein complex"/>
    <property type="evidence" value="ECO:0007669"/>
    <property type="project" value="UniProtKB-KW"/>
</dbReference>
<sequence>MAKNFKSKKVQKSTETTELGKVLYMCQGQPVVRLTSRDIPYPNSPVLNLSSRIIGKVDEILGRIDDVHATIKLDNPSGEVNEGETLLSYVDKFIPKRRFLPREEVEKRKEEIDRKKSKPKNDHGAERGRSKAFRERQKMHERKPNKKWGAARNGRSESNKKRDYGRSNRGN</sequence>
<feature type="compositionally biased region" description="Basic and acidic residues" evidence="2">
    <location>
        <begin position="154"/>
        <end position="171"/>
    </location>
</feature>
<accession>A0A9Q9F8U9</accession>
<dbReference type="GO" id="GO:0005730">
    <property type="term" value="C:nucleolus"/>
    <property type="evidence" value="ECO:0007669"/>
    <property type="project" value="UniProtKB-SubCell"/>
</dbReference>
<name>A0A9Q9F8U9_ENCHE</name>
<evidence type="ECO:0000256" key="1">
    <source>
        <dbReference type="RuleBase" id="RU364004"/>
    </source>
</evidence>
<keyword evidence="1" id="KW-0687">Ribonucleoprotein</keyword>
<comment type="similarity">
    <text evidence="1">Belongs to the GAR1 family.</text>
</comment>
<dbReference type="EMBL" id="CP075147">
    <property type="protein sequence ID" value="UTX42442.1"/>
    <property type="molecule type" value="Genomic_DNA"/>
</dbReference>
<reference evidence="3" key="1">
    <citation type="submission" date="2021-05" db="EMBL/GenBank/DDBJ databases">
        <title>Encephalitozoon hellem ATCC 50604 Complete Genome.</title>
        <authorList>
            <person name="Mascarenhas dos Santos A.C."/>
            <person name="Julian A.T."/>
            <person name="Pombert J.-F."/>
        </authorList>
    </citation>
    <scope>NUCLEOTIDE SEQUENCE</scope>
    <source>
        <strain evidence="3">ATCC 50604</strain>
    </source>
</reference>
<dbReference type="SUPFAM" id="SSF50447">
    <property type="entry name" value="Translation proteins"/>
    <property type="match status" value="1"/>
</dbReference>
<dbReference type="InterPro" id="IPR009000">
    <property type="entry name" value="Transl_B-barrel_sf"/>
</dbReference>
<organism evidence="3 4">
    <name type="scientific">Encephalitozoon hellem</name>
    <name type="common">Microsporidian parasite</name>
    <dbReference type="NCBI Taxonomy" id="27973"/>
    <lineage>
        <taxon>Eukaryota</taxon>
        <taxon>Fungi</taxon>
        <taxon>Fungi incertae sedis</taxon>
        <taxon>Microsporidia</taxon>
        <taxon>Unikaryonidae</taxon>
        <taxon>Encephalitozoon</taxon>
    </lineage>
</organism>
<feature type="compositionally biased region" description="Basic and acidic residues" evidence="2">
    <location>
        <begin position="104"/>
        <end position="138"/>
    </location>
</feature>